<dbReference type="SUPFAM" id="SSF52540">
    <property type="entry name" value="P-loop containing nucleoside triphosphate hydrolases"/>
    <property type="match status" value="1"/>
</dbReference>
<evidence type="ECO:0000313" key="3">
    <source>
        <dbReference type="Proteomes" id="UP000784294"/>
    </source>
</evidence>
<dbReference type="Gene3D" id="3.40.50.300">
    <property type="entry name" value="P-loop containing nucleotide triphosphate hydrolases"/>
    <property type="match status" value="1"/>
</dbReference>
<feature type="region of interest" description="Disordered" evidence="1">
    <location>
        <begin position="102"/>
        <end position="134"/>
    </location>
</feature>
<dbReference type="PANTHER" id="PTHR10229">
    <property type="entry name" value="GTP-BINDING PROTEIN HFLX"/>
    <property type="match status" value="1"/>
</dbReference>
<evidence type="ECO:0000256" key="1">
    <source>
        <dbReference type="SAM" id="MobiDB-lite"/>
    </source>
</evidence>
<organism evidence="2 3">
    <name type="scientific">Protopolystoma xenopodis</name>
    <dbReference type="NCBI Taxonomy" id="117903"/>
    <lineage>
        <taxon>Eukaryota</taxon>
        <taxon>Metazoa</taxon>
        <taxon>Spiralia</taxon>
        <taxon>Lophotrochozoa</taxon>
        <taxon>Platyhelminthes</taxon>
        <taxon>Monogenea</taxon>
        <taxon>Polyopisthocotylea</taxon>
        <taxon>Polystomatidea</taxon>
        <taxon>Polystomatidae</taxon>
        <taxon>Protopolystoma</taxon>
    </lineage>
</organism>
<evidence type="ECO:0008006" key="4">
    <source>
        <dbReference type="Google" id="ProtNLM"/>
    </source>
</evidence>
<dbReference type="GO" id="GO:0043022">
    <property type="term" value="F:ribosome binding"/>
    <property type="evidence" value="ECO:0007669"/>
    <property type="project" value="TreeGrafter"/>
</dbReference>
<accession>A0A448W9P7</accession>
<dbReference type="EMBL" id="CAAALY010000067">
    <property type="protein sequence ID" value="VEL06590.1"/>
    <property type="molecule type" value="Genomic_DNA"/>
</dbReference>
<evidence type="ECO:0000313" key="2">
    <source>
        <dbReference type="EMBL" id="VEL06590.1"/>
    </source>
</evidence>
<dbReference type="InterPro" id="IPR016496">
    <property type="entry name" value="GTPase_HflX"/>
</dbReference>
<sequence>MNKYTLVVHLFNLRAHSREAKVHASLAYLNLLRSRLDEREKQLNEILHEIAHDRDRKRVIRKRQPLPVITVVGYTNAGKTSLIRLLKPLAIKQLSTHPSVRMANSPFHSTSLDPPDPLTSSTSQSAEEDDVTSTHPAAFLTPPRLFVSSHVFATLDLTHHLVRLPTPEERCSTSERLSSNSEVGSAGQIESKPSDFAVATDAAESAPGFHVILLDTIGFMADLPASLLPAFRATLRECLDTDLVLHVVDINEPEWPQKAAHVERLIWKPESSFPSDMPHSSQSKNKKITPYAPISYPAQTLSPPTSSSLSTSRPSPAPPSVDVIFSARTGNGLFNLIDLLEDRLVINADVCNTDCTSSVQSSLGFSQVSDNINGSRSTARQWHRRTLLVNQGSSAIQ</sequence>
<proteinExistence type="predicted"/>
<feature type="compositionally biased region" description="Polar residues" evidence="1">
    <location>
        <begin position="106"/>
        <end position="125"/>
    </location>
</feature>
<dbReference type="InterPro" id="IPR027417">
    <property type="entry name" value="P-loop_NTPase"/>
</dbReference>
<dbReference type="GO" id="GO:0005525">
    <property type="term" value="F:GTP binding"/>
    <property type="evidence" value="ECO:0007669"/>
    <property type="project" value="InterPro"/>
</dbReference>
<name>A0A448W9P7_9PLAT</name>
<dbReference type="Proteomes" id="UP000784294">
    <property type="component" value="Unassembled WGS sequence"/>
</dbReference>
<dbReference type="OrthoDB" id="10268034at2759"/>
<comment type="caution">
    <text evidence="2">The sequence shown here is derived from an EMBL/GenBank/DDBJ whole genome shotgun (WGS) entry which is preliminary data.</text>
</comment>
<gene>
    <name evidence="2" type="ORF">PXEA_LOCUS30</name>
</gene>
<dbReference type="AlphaFoldDB" id="A0A448W9P7"/>
<dbReference type="PANTHER" id="PTHR10229:SF0">
    <property type="entry name" value="GTP-BINDING PROTEIN 6-RELATED"/>
    <property type="match status" value="1"/>
</dbReference>
<keyword evidence="3" id="KW-1185">Reference proteome</keyword>
<reference evidence="2" key="1">
    <citation type="submission" date="2018-11" db="EMBL/GenBank/DDBJ databases">
        <authorList>
            <consortium name="Pathogen Informatics"/>
        </authorList>
    </citation>
    <scope>NUCLEOTIDE SEQUENCE</scope>
</reference>
<protein>
    <recommendedName>
        <fullName evidence="4">Hflx-type G domain-containing protein</fullName>
    </recommendedName>
</protein>
<dbReference type="GO" id="GO:0005737">
    <property type="term" value="C:cytoplasm"/>
    <property type="evidence" value="ECO:0007669"/>
    <property type="project" value="TreeGrafter"/>
</dbReference>